<name>A0A0T9M8T0_YERIN</name>
<protein>
    <submittedName>
        <fullName evidence="1">Uncharacterized protein</fullName>
    </submittedName>
</protein>
<dbReference type="AlphaFoldDB" id="A0A0T9M8T0"/>
<dbReference type="EMBL" id="CPZJ01000008">
    <property type="protein sequence ID" value="CNF79032.1"/>
    <property type="molecule type" value="Genomic_DNA"/>
</dbReference>
<gene>
    <name evidence="1" type="ORF">ERS008530_02114</name>
</gene>
<sequence length="369" mass="43137">MTLATLFRFLNGSVYLTNIEESVVHSVLSEFQSVEKAQFILSFFSDVRYREKGLKTDEFKKSLLGNYLRIYHPCHVKVNLYHDAYIIEQIGVLNRYIERISYLGSLNNGSQCEPYYENIKSLDGYSFFPTRRAMGEGEKRDYNHAIDIIMNKGMDSLGLLDETLMRVLYDSVLDGIEQVMSLYTPERPASVFLVLFYALNLYEECQRDAVEFADNFDSNVYNKKRKELEKKIAFDTVFVYLLLSQFNEIDLLKKNVSQPVGQLETKIKLKRPTLHYLKSRFNMSSNNVLKLQKKIILKCILFSIIKKMKEDNSKTHSYMDVLINVKDNFVWIDTNEHRRDRAIYSILVDESKCCTDMLAGKKNHPIKKQ</sequence>
<evidence type="ECO:0000313" key="2">
    <source>
        <dbReference type="Proteomes" id="UP000038750"/>
    </source>
</evidence>
<reference evidence="1 2" key="1">
    <citation type="submission" date="2015-03" db="EMBL/GenBank/DDBJ databases">
        <authorList>
            <person name="Murphy D."/>
        </authorList>
    </citation>
    <scope>NUCLEOTIDE SEQUENCE [LARGE SCALE GENOMIC DNA]</scope>
    <source>
        <strain evidence="1 2">BR165/97</strain>
    </source>
</reference>
<proteinExistence type="predicted"/>
<dbReference type="Proteomes" id="UP000038750">
    <property type="component" value="Unassembled WGS sequence"/>
</dbReference>
<accession>A0A0T9M8T0</accession>
<dbReference type="RefSeq" id="WP_155407368.1">
    <property type="nucleotide sequence ID" value="NZ_CPZJ01000008.1"/>
</dbReference>
<organism evidence="1 2">
    <name type="scientific">Yersinia intermedia</name>
    <dbReference type="NCBI Taxonomy" id="631"/>
    <lineage>
        <taxon>Bacteria</taxon>
        <taxon>Pseudomonadati</taxon>
        <taxon>Pseudomonadota</taxon>
        <taxon>Gammaproteobacteria</taxon>
        <taxon>Enterobacterales</taxon>
        <taxon>Yersiniaceae</taxon>
        <taxon>Yersinia</taxon>
    </lineage>
</organism>
<evidence type="ECO:0000313" key="1">
    <source>
        <dbReference type="EMBL" id="CNF79032.1"/>
    </source>
</evidence>